<comment type="caution">
    <text evidence="1">The sequence shown here is derived from an EMBL/GenBank/DDBJ whole genome shotgun (WGS) entry which is preliminary data.</text>
</comment>
<dbReference type="EMBL" id="LAZR01019227">
    <property type="protein sequence ID" value="KKL93300.1"/>
    <property type="molecule type" value="Genomic_DNA"/>
</dbReference>
<dbReference type="AlphaFoldDB" id="A0A0F9IHN7"/>
<proteinExistence type="predicted"/>
<gene>
    <name evidence="1" type="ORF">LCGC14_1876150</name>
</gene>
<sequence length="48" mass="5607">IHEENKWGKVVCVQTLYEHILKIYCGVECGLEDYEKVVNTPNIRDNTL</sequence>
<reference evidence="1" key="1">
    <citation type="journal article" date="2015" name="Nature">
        <title>Complex archaea that bridge the gap between prokaryotes and eukaryotes.</title>
        <authorList>
            <person name="Spang A."/>
            <person name="Saw J.H."/>
            <person name="Jorgensen S.L."/>
            <person name="Zaremba-Niedzwiedzka K."/>
            <person name="Martijn J."/>
            <person name="Lind A.E."/>
            <person name="van Eijk R."/>
            <person name="Schleper C."/>
            <person name="Guy L."/>
            <person name="Ettema T.J."/>
        </authorList>
    </citation>
    <scope>NUCLEOTIDE SEQUENCE</scope>
</reference>
<organism evidence="1">
    <name type="scientific">marine sediment metagenome</name>
    <dbReference type="NCBI Taxonomy" id="412755"/>
    <lineage>
        <taxon>unclassified sequences</taxon>
        <taxon>metagenomes</taxon>
        <taxon>ecological metagenomes</taxon>
    </lineage>
</organism>
<protein>
    <submittedName>
        <fullName evidence="1">Uncharacterized protein</fullName>
    </submittedName>
</protein>
<evidence type="ECO:0000313" key="1">
    <source>
        <dbReference type="EMBL" id="KKL93300.1"/>
    </source>
</evidence>
<feature type="non-terminal residue" evidence="1">
    <location>
        <position position="1"/>
    </location>
</feature>
<accession>A0A0F9IHN7</accession>
<name>A0A0F9IHN7_9ZZZZ</name>